<sequence length="75" mass="8855">MDKLKLLEVNFYFDKELLIGSDSDVRNDLENPHLRRMLEELNSSWNADVSIERAMKEPLFAEFVTHCLQVVDEEK</sequence>
<dbReference type="EMBL" id="BGPR01005462">
    <property type="protein sequence ID" value="GBN10414.1"/>
    <property type="molecule type" value="Genomic_DNA"/>
</dbReference>
<dbReference type="InterPro" id="IPR048371">
    <property type="entry name" value="ZNHIT3_C"/>
</dbReference>
<dbReference type="AlphaFoldDB" id="A0A4Y2L7F8"/>
<proteinExistence type="predicted"/>
<dbReference type="Pfam" id="PF21373">
    <property type="entry name" value="ZNHIT3_C"/>
    <property type="match status" value="1"/>
</dbReference>
<evidence type="ECO:0000259" key="1">
    <source>
        <dbReference type="Pfam" id="PF21373"/>
    </source>
</evidence>
<keyword evidence="3" id="KW-1185">Reference proteome</keyword>
<accession>A0A4Y2L7F8</accession>
<dbReference type="OrthoDB" id="18412at2759"/>
<comment type="caution">
    <text evidence="2">The sequence shown here is derived from an EMBL/GenBank/DDBJ whole genome shotgun (WGS) entry which is preliminary data.</text>
</comment>
<name>A0A4Y2L7F8_ARAVE</name>
<evidence type="ECO:0000313" key="3">
    <source>
        <dbReference type="Proteomes" id="UP000499080"/>
    </source>
</evidence>
<dbReference type="Proteomes" id="UP000499080">
    <property type="component" value="Unassembled WGS sequence"/>
</dbReference>
<reference evidence="2 3" key="1">
    <citation type="journal article" date="2019" name="Sci. Rep.">
        <title>Orb-weaving spider Araneus ventricosus genome elucidates the spidroin gene catalogue.</title>
        <authorList>
            <person name="Kono N."/>
            <person name="Nakamura H."/>
            <person name="Ohtoshi R."/>
            <person name="Moran D.A.P."/>
            <person name="Shinohara A."/>
            <person name="Yoshida Y."/>
            <person name="Fujiwara M."/>
            <person name="Mori M."/>
            <person name="Tomita M."/>
            <person name="Arakawa K."/>
        </authorList>
    </citation>
    <scope>NUCLEOTIDE SEQUENCE [LARGE SCALE GENOMIC DNA]</scope>
</reference>
<protein>
    <recommendedName>
        <fullName evidence="1">Zinc finger HIT domain-containing protein</fullName>
    </recommendedName>
</protein>
<organism evidence="2 3">
    <name type="scientific">Araneus ventricosus</name>
    <name type="common">Orbweaver spider</name>
    <name type="synonym">Epeira ventricosa</name>
    <dbReference type="NCBI Taxonomy" id="182803"/>
    <lineage>
        <taxon>Eukaryota</taxon>
        <taxon>Metazoa</taxon>
        <taxon>Ecdysozoa</taxon>
        <taxon>Arthropoda</taxon>
        <taxon>Chelicerata</taxon>
        <taxon>Arachnida</taxon>
        <taxon>Araneae</taxon>
        <taxon>Araneomorphae</taxon>
        <taxon>Entelegynae</taxon>
        <taxon>Araneoidea</taxon>
        <taxon>Araneidae</taxon>
        <taxon>Araneus</taxon>
    </lineage>
</organism>
<feature type="domain" description="Zinc finger HIT" evidence="1">
    <location>
        <begin position="19"/>
        <end position="71"/>
    </location>
</feature>
<evidence type="ECO:0000313" key="2">
    <source>
        <dbReference type="EMBL" id="GBN10414.1"/>
    </source>
</evidence>
<gene>
    <name evidence="2" type="ORF">AVEN_12167_1</name>
</gene>